<dbReference type="AlphaFoldDB" id="A0A923PF03"/>
<dbReference type="InterPro" id="IPR041706">
    <property type="entry name" value="YchF_N"/>
</dbReference>
<name>A0A923PF03_9BACT</name>
<reference evidence="9" key="1">
    <citation type="submission" date="2020-08" db="EMBL/GenBank/DDBJ databases">
        <title>Lewinella bacteria from marine environments.</title>
        <authorList>
            <person name="Zhong Y."/>
        </authorList>
    </citation>
    <scope>NUCLEOTIDE SEQUENCE</scope>
    <source>
        <strain evidence="9">KCTC 42187</strain>
    </source>
</reference>
<dbReference type="Gene3D" id="3.10.20.30">
    <property type="match status" value="1"/>
</dbReference>
<comment type="caution">
    <text evidence="9">The sequence shown here is derived from an EMBL/GenBank/DDBJ whole genome shotgun (WGS) entry which is preliminary data.</text>
</comment>
<keyword evidence="2" id="KW-0479">Metal-binding</keyword>
<dbReference type="InterPro" id="IPR027417">
    <property type="entry name" value="P-loop_NTPase"/>
</dbReference>
<dbReference type="EMBL" id="JACSIT010000040">
    <property type="protein sequence ID" value="MBC6992865.1"/>
    <property type="molecule type" value="Genomic_DNA"/>
</dbReference>
<evidence type="ECO:0000259" key="7">
    <source>
        <dbReference type="PROSITE" id="PS51710"/>
    </source>
</evidence>
<dbReference type="InterPro" id="IPR004095">
    <property type="entry name" value="TGS"/>
</dbReference>
<dbReference type="Gene3D" id="1.10.150.300">
    <property type="entry name" value="TGS-like domain"/>
    <property type="match status" value="1"/>
</dbReference>
<comment type="function">
    <text evidence="6">ATPase that binds to both the 70S ribosome and the 50S ribosomal subunit in a nucleotide-independent manner.</text>
</comment>
<dbReference type="SUPFAM" id="SSF52540">
    <property type="entry name" value="P-loop containing nucleoside triphosphate hydrolases"/>
    <property type="match status" value="1"/>
</dbReference>
<keyword evidence="3 6" id="KW-0547">Nucleotide-binding</keyword>
<feature type="domain" description="OBG-type G" evidence="7">
    <location>
        <begin position="3"/>
        <end position="257"/>
    </location>
</feature>
<dbReference type="HAMAP" id="MF_00944">
    <property type="entry name" value="YchF_OLA1_ATPase"/>
    <property type="match status" value="1"/>
</dbReference>
<evidence type="ECO:0000256" key="6">
    <source>
        <dbReference type="HAMAP-Rule" id="MF_00944"/>
    </source>
</evidence>
<dbReference type="FunFam" id="3.10.20.30:FF:000001">
    <property type="entry name" value="Ribosome-binding ATPase YchF"/>
    <property type="match status" value="1"/>
</dbReference>
<dbReference type="GO" id="GO:0005737">
    <property type="term" value="C:cytoplasm"/>
    <property type="evidence" value="ECO:0007669"/>
    <property type="project" value="TreeGrafter"/>
</dbReference>
<dbReference type="Pfam" id="PF06071">
    <property type="entry name" value="YchF-GTPase_C"/>
    <property type="match status" value="1"/>
</dbReference>
<organism evidence="9 10">
    <name type="scientific">Neolewinella lacunae</name>
    <dbReference type="NCBI Taxonomy" id="1517758"/>
    <lineage>
        <taxon>Bacteria</taxon>
        <taxon>Pseudomonadati</taxon>
        <taxon>Bacteroidota</taxon>
        <taxon>Saprospiria</taxon>
        <taxon>Saprospirales</taxon>
        <taxon>Lewinellaceae</taxon>
        <taxon>Neolewinella</taxon>
    </lineage>
</organism>
<dbReference type="InterPro" id="IPR006073">
    <property type="entry name" value="GTP-bd"/>
</dbReference>
<accession>A0A923PF03</accession>
<dbReference type="RefSeq" id="WP_187464996.1">
    <property type="nucleotide sequence ID" value="NZ_JACSIT010000040.1"/>
</dbReference>
<keyword evidence="5" id="KW-0460">Magnesium</keyword>
<dbReference type="GO" id="GO:0043023">
    <property type="term" value="F:ribosomal large subunit binding"/>
    <property type="evidence" value="ECO:0007669"/>
    <property type="project" value="UniProtKB-UniRule"/>
</dbReference>
<protein>
    <recommendedName>
        <fullName evidence="6">Ribosome-binding ATPase YchF</fullName>
    </recommendedName>
</protein>
<evidence type="ECO:0000256" key="1">
    <source>
        <dbReference type="ARBA" id="ARBA00001946"/>
    </source>
</evidence>
<dbReference type="FunFam" id="1.10.150.300:FF:000001">
    <property type="entry name" value="Ribosome-binding ATPase YchF"/>
    <property type="match status" value="1"/>
</dbReference>
<dbReference type="InterPro" id="IPR023192">
    <property type="entry name" value="TGS-like_dom_sf"/>
</dbReference>
<feature type="binding site" evidence="6">
    <location>
        <begin position="12"/>
        <end position="17"/>
    </location>
    <ligand>
        <name>ATP</name>
        <dbReference type="ChEBI" id="CHEBI:30616"/>
    </ligand>
</feature>
<dbReference type="Proteomes" id="UP000650081">
    <property type="component" value="Unassembled WGS sequence"/>
</dbReference>
<dbReference type="PROSITE" id="PS51710">
    <property type="entry name" value="G_OBG"/>
    <property type="match status" value="1"/>
</dbReference>
<keyword evidence="4 6" id="KW-0067">ATP-binding</keyword>
<gene>
    <name evidence="6 9" type="primary">ychF</name>
    <name evidence="9" type="ORF">H9S92_01700</name>
</gene>
<dbReference type="PANTHER" id="PTHR23305">
    <property type="entry name" value="OBG GTPASE FAMILY"/>
    <property type="match status" value="1"/>
</dbReference>
<dbReference type="InterPro" id="IPR012676">
    <property type="entry name" value="TGS-like"/>
</dbReference>
<dbReference type="GO" id="GO:0016887">
    <property type="term" value="F:ATP hydrolysis activity"/>
    <property type="evidence" value="ECO:0007669"/>
    <property type="project" value="UniProtKB-UniRule"/>
</dbReference>
<dbReference type="PROSITE" id="PS51880">
    <property type="entry name" value="TGS"/>
    <property type="match status" value="1"/>
</dbReference>
<dbReference type="CDD" id="cd04867">
    <property type="entry name" value="TGS_YchF_OLA1"/>
    <property type="match status" value="1"/>
</dbReference>
<dbReference type="PANTHER" id="PTHR23305:SF18">
    <property type="entry name" value="OBG-TYPE G DOMAIN-CONTAINING PROTEIN"/>
    <property type="match status" value="1"/>
</dbReference>
<comment type="cofactor">
    <cofactor evidence="1">
        <name>Mg(2+)</name>
        <dbReference type="ChEBI" id="CHEBI:18420"/>
    </cofactor>
</comment>
<dbReference type="GO" id="GO:0005524">
    <property type="term" value="F:ATP binding"/>
    <property type="evidence" value="ECO:0007669"/>
    <property type="project" value="UniProtKB-UniRule"/>
</dbReference>
<proteinExistence type="inferred from homology"/>
<evidence type="ECO:0000313" key="9">
    <source>
        <dbReference type="EMBL" id="MBC6992865.1"/>
    </source>
</evidence>
<sequence length="365" mass="40040">MALKCGIVGLPNVGKSTLFNALTSAKALAANYPFATKEPNIGVITVPDPRLDKLAELVKPQKVQPTTVDIVDIAGLIKGASKGEGLGNQFLGNIRETDAIIHVVRCFEDDNVVHVDGSVDPVRDKMVIDTELIFKDIETVEKRVEKFRRTAKSGDKESKKMVDVGDALLSHLNSEKPARSFETDEEGQEIVNEMMLLTAKPILYVCNVDEESFATGNAYTQAFQASVAAEKAEVILISAQIEAEIAELESREERLEFLQAMGLSEPGVNKVIRSSYQLLNLLTYFTAGVKEVRAWTIKEGTKAPGAAGVIHTDFEKGFIRAEVIHYEDYVKFGSEAGARDNGKLGVEGKEYVVQDGDVMHFRFNV</sequence>
<dbReference type="PIRSF" id="PIRSF006641">
    <property type="entry name" value="CHP00092"/>
    <property type="match status" value="1"/>
</dbReference>
<dbReference type="PRINTS" id="PR00326">
    <property type="entry name" value="GTP1OBG"/>
</dbReference>
<evidence type="ECO:0000259" key="8">
    <source>
        <dbReference type="PROSITE" id="PS51880"/>
    </source>
</evidence>
<evidence type="ECO:0000256" key="2">
    <source>
        <dbReference type="ARBA" id="ARBA00022723"/>
    </source>
</evidence>
<evidence type="ECO:0000256" key="3">
    <source>
        <dbReference type="ARBA" id="ARBA00022741"/>
    </source>
</evidence>
<feature type="domain" description="TGS" evidence="8">
    <location>
        <begin position="280"/>
        <end position="363"/>
    </location>
</feature>
<dbReference type="InterPro" id="IPR013029">
    <property type="entry name" value="YchF_C"/>
</dbReference>
<dbReference type="GO" id="GO:0046872">
    <property type="term" value="F:metal ion binding"/>
    <property type="evidence" value="ECO:0007669"/>
    <property type="project" value="UniProtKB-KW"/>
</dbReference>
<dbReference type="Pfam" id="PF01926">
    <property type="entry name" value="MMR_HSR1"/>
    <property type="match status" value="1"/>
</dbReference>
<dbReference type="InterPro" id="IPR031167">
    <property type="entry name" value="G_OBG"/>
</dbReference>
<dbReference type="InterPro" id="IPR004396">
    <property type="entry name" value="ATPase_YchF/OLA1"/>
</dbReference>
<keyword evidence="10" id="KW-1185">Reference proteome</keyword>
<dbReference type="CDD" id="cd01900">
    <property type="entry name" value="YchF"/>
    <property type="match status" value="1"/>
</dbReference>
<evidence type="ECO:0000313" key="10">
    <source>
        <dbReference type="Proteomes" id="UP000650081"/>
    </source>
</evidence>
<dbReference type="Gene3D" id="3.40.50.300">
    <property type="entry name" value="P-loop containing nucleotide triphosphate hydrolases"/>
    <property type="match status" value="1"/>
</dbReference>
<comment type="similarity">
    <text evidence="6">Belongs to the TRAFAC class OBG-HflX-like GTPase superfamily. OBG GTPase family. YchF/OLA1 subfamily.</text>
</comment>
<evidence type="ECO:0000256" key="5">
    <source>
        <dbReference type="ARBA" id="ARBA00022842"/>
    </source>
</evidence>
<dbReference type="NCBIfam" id="TIGR00092">
    <property type="entry name" value="redox-regulated ATPase YchF"/>
    <property type="match status" value="1"/>
</dbReference>
<dbReference type="GO" id="GO:0005525">
    <property type="term" value="F:GTP binding"/>
    <property type="evidence" value="ECO:0007669"/>
    <property type="project" value="InterPro"/>
</dbReference>
<evidence type="ECO:0000256" key="4">
    <source>
        <dbReference type="ARBA" id="ARBA00022840"/>
    </source>
</evidence>
<dbReference type="SUPFAM" id="SSF81271">
    <property type="entry name" value="TGS-like"/>
    <property type="match status" value="1"/>
</dbReference>
<dbReference type="InterPro" id="IPR012675">
    <property type="entry name" value="Beta-grasp_dom_sf"/>
</dbReference>